<dbReference type="EC" id="2.3.1.266" evidence="3"/>
<dbReference type="SUPFAM" id="SSF55729">
    <property type="entry name" value="Acyl-CoA N-acyltransferases (Nat)"/>
    <property type="match status" value="1"/>
</dbReference>
<gene>
    <name evidence="5" type="primary">rimI</name>
    <name evidence="5" type="ORF">ACFOZ1_16330</name>
</gene>
<dbReference type="NCBIfam" id="TIGR01575">
    <property type="entry name" value="rimI"/>
    <property type="match status" value="1"/>
</dbReference>
<dbReference type="Pfam" id="PF00583">
    <property type="entry name" value="Acetyltransf_1"/>
    <property type="match status" value="1"/>
</dbReference>
<comment type="function">
    <text evidence="3">Acetylates the N-terminal alanine of ribosomal protein bS18.</text>
</comment>
<accession>A0ABV8W050</accession>
<organism evidence="5 6">
    <name type="scientific">Gracilibacillus marinus</name>
    <dbReference type="NCBI Taxonomy" id="630535"/>
    <lineage>
        <taxon>Bacteria</taxon>
        <taxon>Bacillati</taxon>
        <taxon>Bacillota</taxon>
        <taxon>Bacilli</taxon>
        <taxon>Bacillales</taxon>
        <taxon>Bacillaceae</taxon>
        <taxon>Gracilibacillus</taxon>
    </lineage>
</organism>
<evidence type="ECO:0000256" key="3">
    <source>
        <dbReference type="RuleBase" id="RU363094"/>
    </source>
</evidence>
<keyword evidence="5" id="KW-0689">Ribosomal protein</keyword>
<dbReference type="CDD" id="cd04301">
    <property type="entry name" value="NAT_SF"/>
    <property type="match status" value="1"/>
</dbReference>
<keyword evidence="6" id="KW-1185">Reference proteome</keyword>
<evidence type="ECO:0000259" key="4">
    <source>
        <dbReference type="PROSITE" id="PS51186"/>
    </source>
</evidence>
<comment type="caution">
    <text evidence="5">The sequence shown here is derived from an EMBL/GenBank/DDBJ whole genome shotgun (WGS) entry which is preliminary data.</text>
</comment>
<feature type="domain" description="N-acetyltransferase" evidence="4">
    <location>
        <begin position="5"/>
        <end position="149"/>
    </location>
</feature>
<dbReference type="GO" id="GO:0005840">
    <property type="term" value="C:ribosome"/>
    <property type="evidence" value="ECO:0007669"/>
    <property type="project" value="UniProtKB-KW"/>
</dbReference>
<evidence type="ECO:0000313" key="6">
    <source>
        <dbReference type="Proteomes" id="UP001595880"/>
    </source>
</evidence>
<dbReference type="InterPro" id="IPR051556">
    <property type="entry name" value="N-term/lysine_N-AcTrnsfr"/>
</dbReference>
<dbReference type="PROSITE" id="PS51186">
    <property type="entry name" value="GNAT"/>
    <property type="match status" value="1"/>
</dbReference>
<sequence length="149" mass="17167">MEHNIEIREMTEADIESVLEIDQLSFANPWPINIYYDELNKNSYAHYFVVTVDQKVVGFCGTWIVIDEAQITNIAIHPAYRGKRYGDGLFQHVINFAIANNVSRLSLEVRVSNIPAQQLYKKYGLVPGGIRKNYYTDNQEDALVLWVNL</sequence>
<proteinExistence type="inferred from homology"/>
<dbReference type="InterPro" id="IPR016181">
    <property type="entry name" value="Acyl_CoA_acyltransferase"/>
</dbReference>
<evidence type="ECO:0000313" key="5">
    <source>
        <dbReference type="EMBL" id="MFC4389344.1"/>
    </source>
</evidence>
<evidence type="ECO:0000256" key="1">
    <source>
        <dbReference type="ARBA" id="ARBA00022679"/>
    </source>
</evidence>
<keyword evidence="2 5" id="KW-0012">Acyltransferase</keyword>
<dbReference type="PANTHER" id="PTHR42919:SF8">
    <property type="entry name" value="N-ALPHA-ACETYLTRANSFERASE 50"/>
    <property type="match status" value="1"/>
</dbReference>
<comment type="catalytic activity">
    <reaction evidence="3">
        <text>N-terminal L-alanyl-[ribosomal protein bS18] + acetyl-CoA = N-terminal N(alpha)-acetyl-L-alanyl-[ribosomal protein bS18] + CoA + H(+)</text>
        <dbReference type="Rhea" id="RHEA:43756"/>
        <dbReference type="Rhea" id="RHEA-COMP:10676"/>
        <dbReference type="Rhea" id="RHEA-COMP:10677"/>
        <dbReference type="ChEBI" id="CHEBI:15378"/>
        <dbReference type="ChEBI" id="CHEBI:57287"/>
        <dbReference type="ChEBI" id="CHEBI:57288"/>
        <dbReference type="ChEBI" id="CHEBI:64718"/>
        <dbReference type="ChEBI" id="CHEBI:83683"/>
        <dbReference type="EC" id="2.3.1.266"/>
    </reaction>
</comment>
<keyword evidence="3" id="KW-0963">Cytoplasm</keyword>
<keyword evidence="1 5" id="KW-0808">Transferase</keyword>
<protein>
    <recommendedName>
        <fullName evidence="3">[Ribosomal protein bS18]-alanine N-acetyltransferase</fullName>
        <ecNumber evidence="3">2.3.1.266</ecNumber>
    </recommendedName>
</protein>
<dbReference type="GO" id="GO:0008999">
    <property type="term" value="F:protein-N-terminal-alanine acetyltransferase activity"/>
    <property type="evidence" value="ECO:0007669"/>
    <property type="project" value="UniProtKB-EC"/>
</dbReference>
<dbReference type="EMBL" id="JBHSDV010000009">
    <property type="protein sequence ID" value="MFC4389344.1"/>
    <property type="molecule type" value="Genomic_DNA"/>
</dbReference>
<dbReference type="Gene3D" id="3.40.630.30">
    <property type="match status" value="1"/>
</dbReference>
<name>A0ABV8W050_9BACI</name>
<comment type="subcellular location">
    <subcellularLocation>
        <location evidence="3">Cytoplasm</location>
    </subcellularLocation>
</comment>
<dbReference type="InterPro" id="IPR000182">
    <property type="entry name" value="GNAT_dom"/>
</dbReference>
<evidence type="ECO:0000256" key="2">
    <source>
        <dbReference type="ARBA" id="ARBA00023315"/>
    </source>
</evidence>
<dbReference type="PANTHER" id="PTHR42919">
    <property type="entry name" value="N-ALPHA-ACETYLTRANSFERASE"/>
    <property type="match status" value="1"/>
</dbReference>
<keyword evidence="5" id="KW-0687">Ribonucleoprotein</keyword>
<comment type="similarity">
    <text evidence="3">Belongs to the acetyltransferase family. RimI subfamily.</text>
</comment>
<dbReference type="InterPro" id="IPR006464">
    <property type="entry name" value="AcTrfase_RimI/Ard1"/>
</dbReference>
<dbReference type="RefSeq" id="WP_390200998.1">
    <property type="nucleotide sequence ID" value="NZ_JBHSDV010000009.1"/>
</dbReference>
<dbReference type="Proteomes" id="UP001595880">
    <property type="component" value="Unassembled WGS sequence"/>
</dbReference>
<reference evidence="6" key="1">
    <citation type="journal article" date="2019" name="Int. J. Syst. Evol. Microbiol.">
        <title>The Global Catalogue of Microorganisms (GCM) 10K type strain sequencing project: providing services to taxonomists for standard genome sequencing and annotation.</title>
        <authorList>
            <consortium name="The Broad Institute Genomics Platform"/>
            <consortium name="The Broad Institute Genome Sequencing Center for Infectious Disease"/>
            <person name="Wu L."/>
            <person name="Ma J."/>
        </authorList>
    </citation>
    <scope>NUCLEOTIDE SEQUENCE [LARGE SCALE GENOMIC DNA]</scope>
    <source>
        <strain evidence="6">KACC 14058</strain>
    </source>
</reference>